<protein>
    <submittedName>
        <fullName evidence="2">Glyoxalase</fullName>
    </submittedName>
</protein>
<organism evidence="2 3">
    <name type="scientific">Streptomyces inhibens</name>
    <dbReference type="NCBI Taxonomy" id="2293571"/>
    <lineage>
        <taxon>Bacteria</taxon>
        <taxon>Bacillati</taxon>
        <taxon>Actinomycetota</taxon>
        <taxon>Actinomycetes</taxon>
        <taxon>Kitasatosporales</taxon>
        <taxon>Streptomycetaceae</taxon>
        <taxon>Streptomyces</taxon>
    </lineage>
</organism>
<dbReference type="PROSITE" id="PS51819">
    <property type="entry name" value="VOC"/>
    <property type="match status" value="1"/>
</dbReference>
<dbReference type="OrthoDB" id="4565236at2"/>
<dbReference type="InterPro" id="IPR052164">
    <property type="entry name" value="Anthracycline_SecMetBiosynth"/>
</dbReference>
<dbReference type="Gene3D" id="3.10.180.10">
    <property type="entry name" value="2,3-Dihydroxybiphenyl 1,2-Dioxygenase, domain 1"/>
    <property type="match status" value="1"/>
</dbReference>
<name>A0A371PYI2_STRIH</name>
<accession>A0A371PYI2</accession>
<dbReference type="PANTHER" id="PTHR33993:SF2">
    <property type="entry name" value="VOC DOMAIN-CONTAINING PROTEIN"/>
    <property type="match status" value="1"/>
</dbReference>
<feature type="domain" description="VOC" evidence="1">
    <location>
        <begin position="4"/>
        <end position="113"/>
    </location>
</feature>
<gene>
    <name evidence="2" type="ORF">DY245_26955</name>
</gene>
<comment type="caution">
    <text evidence="2">The sequence shown here is derived from an EMBL/GenBank/DDBJ whole genome shotgun (WGS) entry which is preliminary data.</text>
</comment>
<dbReference type="Proteomes" id="UP000262477">
    <property type="component" value="Unassembled WGS sequence"/>
</dbReference>
<dbReference type="RefSeq" id="WP_128509809.1">
    <property type="nucleotide sequence ID" value="NZ_QUAC01000216.1"/>
</dbReference>
<proteinExistence type="predicted"/>
<dbReference type="Pfam" id="PF00903">
    <property type="entry name" value="Glyoxalase"/>
    <property type="match status" value="1"/>
</dbReference>
<dbReference type="AlphaFoldDB" id="A0A371PYI2"/>
<keyword evidence="3" id="KW-1185">Reference proteome</keyword>
<dbReference type="PANTHER" id="PTHR33993">
    <property type="entry name" value="GLYOXALASE-RELATED"/>
    <property type="match status" value="1"/>
</dbReference>
<dbReference type="InterPro" id="IPR029068">
    <property type="entry name" value="Glyas_Bleomycin-R_OHBP_Dase"/>
</dbReference>
<dbReference type="InterPro" id="IPR004360">
    <property type="entry name" value="Glyas_Fos-R_dOase_dom"/>
</dbReference>
<evidence type="ECO:0000259" key="1">
    <source>
        <dbReference type="PROSITE" id="PS51819"/>
    </source>
</evidence>
<dbReference type="EMBL" id="QUAC01000216">
    <property type="protein sequence ID" value="REK87391.1"/>
    <property type="molecule type" value="Genomic_DNA"/>
</dbReference>
<reference evidence="2 3" key="1">
    <citation type="submission" date="2018-08" db="EMBL/GenBank/DDBJ databases">
        <title>Streptomyces NEAU-D10 sp. nov., a novel Actinomycete isolated from soil.</title>
        <authorList>
            <person name="Jin L."/>
        </authorList>
    </citation>
    <scope>NUCLEOTIDE SEQUENCE [LARGE SCALE GENOMIC DNA]</scope>
    <source>
        <strain evidence="2 3">NEAU-D10</strain>
    </source>
</reference>
<sequence length="114" mass="12147">MSEGLETITYPVKDLAAAKALFSKLLGVEPYMDEPYYVGFRAGGVDLGLDPNGHRKGLTGPVGYWRVEDIERSLKQLTDAGAETVQEVQDVGGGKRIASVKDADGNPIGLVQAP</sequence>
<evidence type="ECO:0000313" key="3">
    <source>
        <dbReference type="Proteomes" id="UP000262477"/>
    </source>
</evidence>
<dbReference type="InterPro" id="IPR037523">
    <property type="entry name" value="VOC_core"/>
</dbReference>
<dbReference type="SUPFAM" id="SSF54593">
    <property type="entry name" value="Glyoxalase/Bleomycin resistance protein/Dihydroxybiphenyl dioxygenase"/>
    <property type="match status" value="1"/>
</dbReference>
<evidence type="ECO:0000313" key="2">
    <source>
        <dbReference type="EMBL" id="REK87391.1"/>
    </source>
</evidence>